<dbReference type="GO" id="GO:0071555">
    <property type="term" value="P:cell wall organization"/>
    <property type="evidence" value="ECO:0007669"/>
    <property type="project" value="UniProtKB-KW"/>
</dbReference>
<proteinExistence type="inferred from homology"/>
<keyword evidence="3 7" id="KW-1133">Transmembrane helix</keyword>
<name>A0A1F8F7N7_9BACT</name>
<evidence type="ECO:0000256" key="7">
    <source>
        <dbReference type="HAMAP-Rule" id="MF_02065"/>
    </source>
</evidence>
<dbReference type="NCBIfam" id="TIGR00247">
    <property type="entry name" value="endolytic transglycosylase MltG"/>
    <property type="match status" value="1"/>
</dbReference>
<protein>
    <recommendedName>
        <fullName evidence="7">Endolytic murein transglycosylase</fullName>
        <ecNumber evidence="7">4.2.2.29</ecNumber>
    </recommendedName>
    <alternativeName>
        <fullName evidence="7">Peptidoglycan lytic transglycosylase</fullName>
    </alternativeName>
    <alternativeName>
        <fullName evidence="7">Peptidoglycan polymerization terminase</fullName>
    </alternativeName>
</protein>
<dbReference type="GO" id="GO:0009252">
    <property type="term" value="P:peptidoglycan biosynthetic process"/>
    <property type="evidence" value="ECO:0007669"/>
    <property type="project" value="UniProtKB-UniRule"/>
</dbReference>
<evidence type="ECO:0000256" key="2">
    <source>
        <dbReference type="ARBA" id="ARBA00022692"/>
    </source>
</evidence>
<dbReference type="GO" id="GO:0005886">
    <property type="term" value="C:plasma membrane"/>
    <property type="evidence" value="ECO:0007669"/>
    <property type="project" value="UniProtKB-SubCell"/>
</dbReference>
<comment type="catalytic activity">
    <reaction evidence="7">
        <text>a peptidoglycan chain = a peptidoglycan chain with N-acetyl-1,6-anhydromuramyl-[peptide] at the reducing end + a peptidoglycan chain with N-acetylglucosamine at the non-reducing end.</text>
        <dbReference type="EC" id="4.2.2.29"/>
    </reaction>
</comment>
<keyword evidence="5 7" id="KW-0456">Lyase</keyword>
<comment type="similarity">
    <text evidence="7">Belongs to the transglycosylase MltG family.</text>
</comment>
<comment type="caution">
    <text evidence="8">The sequence shown here is derived from an EMBL/GenBank/DDBJ whole genome shotgun (WGS) entry which is preliminary data.</text>
</comment>
<evidence type="ECO:0000256" key="4">
    <source>
        <dbReference type="ARBA" id="ARBA00023136"/>
    </source>
</evidence>
<comment type="subcellular location">
    <subcellularLocation>
        <location evidence="7">Cell membrane</location>
        <topology evidence="7">Single-pass membrane protein</topology>
    </subcellularLocation>
</comment>
<dbReference type="EC" id="4.2.2.29" evidence="7"/>
<evidence type="ECO:0000313" key="8">
    <source>
        <dbReference type="EMBL" id="OGN08580.1"/>
    </source>
</evidence>
<feature type="transmembrane region" description="Helical" evidence="7">
    <location>
        <begin position="12"/>
        <end position="33"/>
    </location>
</feature>
<feature type="site" description="Important for catalytic activity" evidence="7">
    <location>
        <position position="223"/>
    </location>
</feature>
<keyword evidence="2 7" id="KW-0812">Transmembrane</keyword>
<keyword evidence="1 7" id="KW-1003">Cell membrane</keyword>
<dbReference type="Pfam" id="PF02618">
    <property type="entry name" value="YceG"/>
    <property type="match status" value="1"/>
</dbReference>
<dbReference type="AlphaFoldDB" id="A0A1F8F7N7"/>
<dbReference type="InterPro" id="IPR003770">
    <property type="entry name" value="MLTG-like"/>
</dbReference>
<evidence type="ECO:0000256" key="1">
    <source>
        <dbReference type="ARBA" id="ARBA00022475"/>
    </source>
</evidence>
<comment type="function">
    <text evidence="7">Functions as a peptidoglycan terminase that cleaves nascent peptidoglycan strands endolytically to terminate their elongation.</text>
</comment>
<dbReference type="HAMAP" id="MF_02065">
    <property type="entry name" value="MltG"/>
    <property type="match status" value="1"/>
</dbReference>
<reference evidence="8 9" key="1">
    <citation type="journal article" date="2016" name="Nat. Commun.">
        <title>Thousands of microbial genomes shed light on interconnected biogeochemical processes in an aquifer system.</title>
        <authorList>
            <person name="Anantharaman K."/>
            <person name="Brown C.T."/>
            <person name="Hug L.A."/>
            <person name="Sharon I."/>
            <person name="Castelle C.J."/>
            <person name="Probst A.J."/>
            <person name="Thomas B.C."/>
            <person name="Singh A."/>
            <person name="Wilkins M.J."/>
            <person name="Karaoz U."/>
            <person name="Brodie E.L."/>
            <person name="Williams K.H."/>
            <person name="Hubbard S.S."/>
            <person name="Banfield J.F."/>
        </authorList>
    </citation>
    <scope>NUCLEOTIDE SEQUENCE [LARGE SCALE GENOMIC DNA]</scope>
</reference>
<keyword evidence="4 7" id="KW-0472">Membrane</keyword>
<evidence type="ECO:0000256" key="5">
    <source>
        <dbReference type="ARBA" id="ARBA00023239"/>
    </source>
</evidence>
<keyword evidence="6 7" id="KW-0961">Cell wall biogenesis/degradation</keyword>
<dbReference type="PANTHER" id="PTHR30518">
    <property type="entry name" value="ENDOLYTIC MUREIN TRANSGLYCOSYLASE"/>
    <property type="match status" value="1"/>
</dbReference>
<dbReference type="Proteomes" id="UP000177167">
    <property type="component" value="Unassembled WGS sequence"/>
</dbReference>
<dbReference type="Gene3D" id="3.30.1490.480">
    <property type="entry name" value="Endolytic murein transglycosylase"/>
    <property type="match status" value="1"/>
</dbReference>
<dbReference type="PANTHER" id="PTHR30518:SF2">
    <property type="entry name" value="ENDOLYTIC MUREIN TRANSGLYCOSYLASE"/>
    <property type="match status" value="1"/>
</dbReference>
<sequence>MGITNYELQITDWKTIVALAAIVLIAGIIFSVLSSPLDSYQEVVIKEGQGVTNIAEILQENGIINNKLIFIIYTLITGNEKRLQAGRYLFPPRATVPVIVYSMSQGFAESDDLIITIPEGFNVLDIDRRLVSVGLIKEGEFAQKYYQNEGQFFPDTYRIENQNGPFDKTQDYPEQSRTDGNVKIKNSQEIIKEIGEKMAANFIDKAGNISKEDLIVASILEKEAKTESDMRLIAGIIKKRLELGMLLQIDATVAYGACLRDYRQSAIDNEPFKYCDVSQVPIGAEIKIDGPYNTYTRTGLPPGPIASPGVTTIKAALNPIQSDYLYYLSTRDGGQIIFSKTAVEHVANRRKYLGL</sequence>
<accession>A0A1F8F7N7</accession>
<evidence type="ECO:0000313" key="9">
    <source>
        <dbReference type="Proteomes" id="UP000177167"/>
    </source>
</evidence>
<organism evidence="8 9">
    <name type="scientific">Candidatus Yanofskybacteria bacterium RIFCSPHIGHO2_02_FULL_41_11</name>
    <dbReference type="NCBI Taxonomy" id="1802675"/>
    <lineage>
        <taxon>Bacteria</taxon>
        <taxon>Candidatus Yanofskyibacteriota</taxon>
    </lineage>
</organism>
<dbReference type="GO" id="GO:0008932">
    <property type="term" value="F:lytic endotransglycosylase activity"/>
    <property type="evidence" value="ECO:0007669"/>
    <property type="project" value="UniProtKB-UniRule"/>
</dbReference>
<gene>
    <name evidence="7" type="primary">mltG</name>
    <name evidence="8" type="ORF">A3J46_05765</name>
</gene>
<dbReference type="EMBL" id="MGJP01000059">
    <property type="protein sequence ID" value="OGN08580.1"/>
    <property type="molecule type" value="Genomic_DNA"/>
</dbReference>
<evidence type="ECO:0000256" key="3">
    <source>
        <dbReference type="ARBA" id="ARBA00022989"/>
    </source>
</evidence>
<evidence type="ECO:0000256" key="6">
    <source>
        <dbReference type="ARBA" id="ARBA00023316"/>
    </source>
</evidence>